<dbReference type="EMBL" id="VSRR010021861">
    <property type="protein sequence ID" value="MPC64268.1"/>
    <property type="molecule type" value="Genomic_DNA"/>
</dbReference>
<keyword evidence="2" id="KW-1185">Reference proteome</keyword>
<protein>
    <submittedName>
        <fullName evidence="1">Uncharacterized protein</fullName>
    </submittedName>
</protein>
<reference evidence="1 2" key="1">
    <citation type="submission" date="2019-05" db="EMBL/GenBank/DDBJ databases">
        <title>Another draft genome of Portunus trituberculatus and its Hox gene families provides insights of decapod evolution.</title>
        <authorList>
            <person name="Jeong J.-H."/>
            <person name="Song I."/>
            <person name="Kim S."/>
            <person name="Choi T."/>
            <person name="Kim D."/>
            <person name="Ryu S."/>
            <person name="Kim W."/>
        </authorList>
    </citation>
    <scope>NUCLEOTIDE SEQUENCE [LARGE SCALE GENOMIC DNA]</scope>
    <source>
        <tissue evidence="1">Muscle</tissue>
    </source>
</reference>
<sequence>MELWCPPGSPQLSVSPTPAAVPGRAHLLAVMFPKCAGAVFRLRPVMRGAAALHTSLHSNTRKAAHAEAEIKSKLREQRSVCLYNKIHYTLFGR</sequence>
<evidence type="ECO:0000313" key="2">
    <source>
        <dbReference type="Proteomes" id="UP000324222"/>
    </source>
</evidence>
<comment type="caution">
    <text evidence="1">The sequence shown here is derived from an EMBL/GenBank/DDBJ whole genome shotgun (WGS) entry which is preliminary data.</text>
</comment>
<dbReference type="AlphaFoldDB" id="A0A5B7H568"/>
<gene>
    <name evidence="1" type="ORF">E2C01_058380</name>
</gene>
<organism evidence="1 2">
    <name type="scientific">Portunus trituberculatus</name>
    <name type="common">Swimming crab</name>
    <name type="synonym">Neptunus trituberculatus</name>
    <dbReference type="NCBI Taxonomy" id="210409"/>
    <lineage>
        <taxon>Eukaryota</taxon>
        <taxon>Metazoa</taxon>
        <taxon>Ecdysozoa</taxon>
        <taxon>Arthropoda</taxon>
        <taxon>Crustacea</taxon>
        <taxon>Multicrustacea</taxon>
        <taxon>Malacostraca</taxon>
        <taxon>Eumalacostraca</taxon>
        <taxon>Eucarida</taxon>
        <taxon>Decapoda</taxon>
        <taxon>Pleocyemata</taxon>
        <taxon>Brachyura</taxon>
        <taxon>Eubrachyura</taxon>
        <taxon>Portunoidea</taxon>
        <taxon>Portunidae</taxon>
        <taxon>Portuninae</taxon>
        <taxon>Portunus</taxon>
    </lineage>
</organism>
<name>A0A5B7H568_PORTR</name>
<proteinExistence type="predicted"/>
<accession>A0A5B7H568</accession>
<dbReference type="Proteomes" id="UP000324222">
    <property type="component" value="Unassembled WGS sequence"/>
</dbReference>
<evidence type="ECO:0000313" key="1">
    <source>
        <dbReference type="EMBL" id="MPC64268.1"/>
    </source>
</evidence>